<gene>
    <name evidence="1" type="ORF">CONLIGDRAFT_609149</name>
</gene>
<keyword evidence="2" id="KW-1185">Reference proteome</keyword>
<dbReference type="GO" id="GO:0046578">
    <property type="term" value="P:regulation of Ras protein signal transduction"/>
    <property type="evidence" value="ECO:0007669"/>
    <property type="project" value="TreeGrafter"/>
</dbReference>
<dbReference type="Proteomes" id="UP000182658">
    <property type="component" value="Unassembled WGS sequence"/>
</dbReference>
<dbReference type="EMBL" id="KV875093">
    <property type="protein sequence ID" value="OIW35686.1"/>
    <property type="molecule type" value="Genomic_DNA"/>
</dbReference>
<dbReference type="OrthoDB" id="2506647at2759"/>
<dbReference type="InParanoid" id="A0A1J7J7A8"/>
<dbReference type="CDD" id="cd00866">
    <property type="entry name" value="PEBP_euk"/>
    <property type="match status" value="1"/>
</dbReference>
<organism evidence="1 2">
    <name type="scientific">Coniochaeta ligniaria NRRL 30616</name>
    <dbReference type="NCBI Taxonomy" id="1408157"/>
    <lineage>
        <taxon>Eukaryota</taxon>
        <taxon>Fungi</taxon>
        <taxon>Dikarya</taxon>
        <taxon>Ascomycota</taxon>
        <taxon>Pezizomycotina</taxon>
        <taxon>Sordariomycetes</taxon>
        <taxon>Sordariomycetidae</taxon>
        <taxon>Coniochaetales</taxon>
        <taxon>Coniochaetaceae</taxon>
        <taxon>Coniochaeta</taxon>
    </lineage>
</organism>
<dbReference type="AlphaFoldDB" id="A0A1J7J7A8"/>
<accession>A0A1J7J7A8</accession>
<evidence type="ECO:0000313" key="1">
    <source>
        <dbReference type="EMBL" id="OIW35686.1"/>
    </source>
</evidence>
<dbReference type="InterPro" id="IPR008914">
    <property type="entry name" value="PEBP"/>
</dbReference>
<dbReference type="InterPro" id="IPR036610">
    <property type="entry name" value="PEBP-like_sf"/>
</dbReference>
<dbReference type="PANTHER" id="PTHR11362:SF85">
    <property type="entry name" value="INHIBITOR (TFS1), PUTATIVE (AFU_ORTHOLOGUE AFUA_4G08120)-RELATED"/>
    <property type="match status" value="1"/>
</dbReference>
<sequence>MPQDTDNDALKQSLIRAGLVPGPAEDLLRDFKPTVNLEVSYAGKPVELGTLFSASACEVAPAISFAPEGDDVGSRASYTLILVDCDASSSEDKGFCRHWVLPGLTPLASSSEHIVAETKFALTPYLGPTPDDGSDPHRCLFLLYREPRNLDMSKDDLDGDEPDQRRNFKPSVFAEQHGLVLVGVNWMRCSAD</sequence>
<dbReference type="GO" id="GO:0030414">
    <property type="term" value="F:peptidase inhibitor activity"/>
    <property type="evidence" value="ECO:0007669"/>
    <property type="project" value="TreeGrafter"/>
</dbReference>
<name>A0A1J7J7A8_9PEZI</name>
<dbReference type="PANTHER" id="PTHR11362">
    <property type="entry name" value="PHOSPHATIDYLETHANOLAMINE-BINDING PROTEIN"/>
    <property type="match status" value="1"/>
</dbReference>
<protein>
    <submittedName>
        <fullName evidence="1">PEBP-like protein</fullName>
    </submittedName>
</protein>
<dbReference type="GO" id="GO:0005543">
    <property type="term" value="F:phospholipid binding"/>
    <property type="evidence" value="ECO:0007669"/>
    <property type="project" value="TreeGrafter"/>
</dbReference>
<dbReference type="SUPFAM" id="SSF49777">
    <property type="entry name" value="PEBP-like"/>
    <property type="match status" value="1"/>
</dbReference>
<dbReference type="InterPro" id="IPR035810">
    <property type="entry name" value="PEBP_euk"/>
</dbReference>
<evidence type="ECO:0000313" key="2">
    <source>
        <dbReference type="Proteomes" id="UP000182658"/>
    </source>
</evidence>
<dbReference type="STRING" id="1408157.A0A1J7J7A8"/>
<dbReference type="GO" id="GO:0030162">
    <property type="term" value="P:regulation of proteolysis"/>
    <property type="evidence" value="ECO:0007669"/>
    <property type="project" value="TreeGrafter"/>
</dbReference>
<proteinExistence type="predicted"/>
<reference evidence="1 2" key="1">
    <citation type="submission" date="2016-10" db="EMBL/GenBank/DDBJ databases">
        <title>Draft genome sequence of Coniochaeta ligniaria NRRL30616, a lignocellulolytic fungus for bioabatement of inhibitors in plant biomass hydrolysates.</title>
        <authorList>
            <consortium name="DOE Joint Genome Institute"/>
            <person name="Jimenez D.J."/>
            <person name="Hector R.E."/>
            <person name="Riley R."/>
            <person name="Sun H."/>
            <person name="Grigoriev I.V."/>
            <person name="Van Elsas J.D."/>
            <person name="Nichols N.N."/>
        </authorList>
    </citation>
    <scope>NUCLEOTIDE SEQUENCE [LARGE SCALE GENOMIC DNA]</scope>
    <source>
        <strain evidence="1 2">NRRL 30616</strain>
    </source>
</reference>
<dbReference type="Gene3D" id="3.90.280.10">
    <property type="entry name" value="PEBP-like"/>
    <property type="match status" value="1"/>
</dbReference>
<dbReference type="Pfam" id="PF01161">
    <property type="entry name" value="PBP"/>
    <property type="match status" value="1"/>
</dbReference>